<organism evidence="2">
    <name type="scientific">freshwater metagenome</name>
    <dbReference type="NCBI Taxonomy" id="449393"/>
    <lineage>
        <taxon>unclassified sequences</taxon>
        <taxon>metagenomes</taxon>
        <taxon>ecological metagenomes</taxon>
    </lineage>
</organism>
<accession>A0A6J7IZN5</accession>
<keyword evidence="1" id="KW-0472">Membrane</keyword>
<reference evidence="2" key="1">
    <citation type="submission" date="2020-05" db="EMBL/GenBank/DDBJ databases">
        <authorList>
            <person name="Chiriac C."/>
            <person name="Salcher M."/>
            <person name="Ghai R."/>
            <person name="Kavagutti S V."/>
        </authorList>
    </citation>
    <scope>NUCLEOTIDE SEQUENCE</scope>
</reference>
<keyword evidence="1" id="KW-0812">Transmembrane</keyword>
<keyword evidence="1" id="KW-1133">Transmembrane helix</keyword>
<evidence type="ECO:0000256" key="1">
    <source>
        <dbReference type="SAM" id="Phobius"/>
    </source>
</evidence>
<dbReference type="EMBL" id="CAFBNB010000184">
    <property type="protein sequence ID" value="CAB4936336.1"/>
    <property type="molecule type" value="Genomic_DNA"/>
</dbReference>
<gene>
    <name evidence="2" type="ORF">UFOPK3720_01006</name>
</gene>
<proteinExistence type="predicted"/>
<evidence type="ECO:0000313" key="2">
    <source>
        <dbReference type="EMBL" id="CAB4936336.1"/>
    </source>
</evidence>
<dbReference type="AlphaFoldDB" id="A0A6J7IZN5"/>
<name>A0A6J7IZN5_9ZZZZ</name>
<feature type="transmembrane region" description="Helical" evidence="1">
    <location>
        <begin position="36"/>
        <end position="67"/>
    </location>
</feature>
<sequence length="84" mass="9296">MSVALFGGMALYLVAHVAFRLRNIHTVNVQRLVVAAILIALIPVGLLLPALTSLGILAGVLVALVIYEAIRFREIRHRIRFDEH</sequence>
<protein>
    <submittedName>
        <fullName evidence="2">Unannotated protein</fullName>
    </submittedName>
</protein>